<feature type="disulfide bond" evidence="9">
    <location>
        <begin position="27"/>
        <end position="95"/>
    </location>
</feature>
<evidence type="ECO:0000313" key="14">
    <source>
        <dbReference type="Proteomes" id="UP001187531"/>
    </source>
</evidence>
<dbReference type="EMBL" id="JAVRJZ010000003">
    <property type="protein sequence ID" value="KAK2724394.1"/>
    <property type="molecule type" value="Genomic_DNA"/>
</dbReference>
<evidence type="ECO:0000256" key="6">
    <source>
        <dbReference type="ARBA" id="ARBA00023157"/>
    </source>
</evidence>
<dbReference type="PANTHER" id="PTHR11844:SF33">
    <property type="entry name" value="TISSUE INHIBITOR OF METALLOPROTEINASE"/>
    <property type="match status" value="1"/>
</dbReference>
<comment type="similarity">
    <text evidence="2">Belongs to the protease inhibitor I35 (TIMP) family.</text>
</comment>
<dbReference type="InterPro" id="IPR001134">
    <property type="entry name" value="Netrin_domain"/>
</dbReference>
<proteinExistence type="inferred from homology"/>
<feature type="compositionally biased region" description="Basic residues" evidence="10">
    <location>
        <begin position="235"/>
        <end position="250"/>
    </location>
</feature>
<dbReference type="PANTHER" id="PTHR11844">
    <property type="entry name" value="METALLOPROTEASE INHIBITOR"/>
    <property type="match status" value="1"/>
</dbReference>
<keyword evidence="11" id="KW-1133">Transmembrane helix</keyword>
<dbReference type="GO" id="GO:0005615">
    <property type="term" value="C:extracellular space"/>
    <property type="evidence" value="ECO:0007669"/>
    <property type="project" value="TreeGrafter"/>
</dbReference>
<dbReference type="GO" id="GO:0046872">
    <property type="term" value="F:metal ion binding"/>
    <property type="evidence" value="ECO:0007669"/>
    <property type="project" value="UniProtKB-KW"/>
</dbReference>
<comment type="caution">
    <text evidence="13">The sequence shown here is derived from an EMBL/GenBank/DDBJ whole genome shotgun (WGS) entry which is preliminary data.</text>
</comment>
<gene>
    <name evidence="13" type="ORF">QYM36_001046</name>
</gene>
<keyword evidence="8" id="KW-0479">Metal-binding</keyword>
<dbReference type="EMBL" id="JAVRJZ010000003">
    <property type="protein sequence ID" value="KAK2724393.1"/>
    <property type="molecule type" value="Genomic_DNA"/>
</dbReference>
<dbReference type="SMART" id="SM00206">
    <property type="entry name" value="NTR"/>
    <property type="match status" value="1"/>
</dbReference>
<evidence type="ECO:0000259" key="12">
    <source>
        <dbReference type="PROSITE" id="PS50189"/>
    </source>
</evidence>
<name>A0AA88LF74_ARTSF</name>
<dbReference type="Gene3D" id="3.90.370.10">
    <property type="entry name" value="Tissue inhibitor of metalloproteinase-1. Chain B, domain 1"/>
    <property type="match status" value="1"/>
</dbReference>
<feature type="binding site" evidence="8">
    <location>
        <position position="27"/>
    </location>
    <ligand>
        <name>Zn(2+)</name>
        <dbReference type="ChEBI" id="CHEBI:29105"/>
        <note>ligand shared with metalloproteinase partner</note>
    </ligand>
</feature>
<keyword evidence="4" id="KW-0483">Metalloprotease inhibitor</keyword>
<evidence type="ECO:0000256" key="5">
    <source>
        <dbReference type="ARBA" id="ARBA00022690"/>
    </source>
</evidence>
<feature type="domain" description="NTR" evidence="12">
    <location>
        <begin position="27"/>
        <end position="146"/>
    </location>
</feature>
<dbReference type="InterPro" id="IPR027465">
    <property type="entry name" value="TIMP_C"/>
</dbReference>
<evidence type="ECO:0000256" key="3">
    <source>
        <dbReference type="ARBA" id="ARBA00022525"/>
    </source>
</evidence>
<feature type="disulfide bond" evidence="9">
    <location>
        <begin position="29"/>
        <end position="121"/>
    </location>
</feature>
<keyword evidence="14" id="KW-1185">Reference proteome</keyword>
<dbReference type="PROSITE" id="PS50189">
    <property type="entry name" value="NTR"/>
    <property type="match status" value="1"/>
</dbReference>
<evidence type="ECO:0000256" key="11">
    <source>
        <dbReference type="SAM" id="Phobius"/>
    </source>
</evidence>
<evidence type="ECO:0000256" key="8">
    <source>
        <dbReference type="PIRSR" id="PIRSR601820-1"/>
    </source>
</evidence>
<feature type="transmembrane region" description="Helical" evidence="11">
    <location>
        <begin position="7"/>
        <end position="25"/>
    </location>
</feature>
<dbReference type="SUPFAM" id="SSF50242">
    <property type="entry name" value="TIMP-like"/>
    <property type="match status" value="1"/>
</dbReference>
<keyword evidence="8" id="KW-0862">Zinc</keyword>
<dbReference type="InterPro" id="IPR001820">
    <property type="entry name" value="TIMP"/>
</dbReference>
<dbReference type="GO" id="GO:0051045">
    <property type="term" value="P:negative regulation of membrane protein ectodomain proteolysis"/>
    <property type="evidence" value="ECO:0007669"/>
    <property type="project" value="TreeGrafter"/>
</dbReference>
<feature type="disulfide bond" evidence="9">
    <location>
        <begin position="148"/>
        <end position="195"/>
    </location>
</feature>
<dbReference type="Proteomes" id="UP001187531">
    <property type="component" value="Unassembled WGS sequence"/>
</dbReference>
<reference evidence="13" key="1">
    <citation type="submission" date="2023-07" db="EMBL/GenBank/DDBJ databases">
        <title>Chromosome-level genome assembly of Artemia franciscana.</title>
        <authorList>
            <person name="Jo E."/>
        </authorList>
    </citation>
    <scope>NUCLEOTIDE SEQUENCE</scope>
    <source>
        <tissue evidence="13">Whole body</tissue>
    </source>
</reference>
<comment type="subcellular location">
    <subcellularLocation>
        <location evidence="1">Secreted</location>
    </subcellularLocation>
</comment>
<keyword evidence="6 9" id="KW-1015">Disulfide bond</keyword>
<keyword evidence="3" id="KW-0964">Secreted</keyword>
<evidence type="ECO:0000256" key="2">
    <source>
        <dbReference type="ARBA" id="ARBA00011027"/>
    </source>
</evidence>
<dbReference type="GO" id="GO:0002020">
    <property type="term" value="F:protease binding"/>
    <property type="evidence" value="ECO:0007669"/>
    <property type="project" value="TreeGrafter"/>
</dbReference>
<feature type="disulfide bond" evidence="9">
    <location>
        <begin position="167"/>
        <end position="187"/>
    </location>
</feature>
<keyword evidence="11" id="KW-0472">Membrane</keyword>
<evidence type="ECO:0000256" key="10">
    <source>
        <dbReference type="SAM" id="MobiDB-lite"/>
    </source>
</evidence>
<dbReference type="Pfam" id="PF00965">
    <property type="entry name" value="TIMP"/>
    <property type="match status" value="1"/>
</dbReference>
<evidence type="ECO:0000256" key="1">
    <source>
        <dbReference type="ARBA" id="ARBA00004613"/>
    </source>
</evidence>
<protein>
    <recommendedName>
        <fullName evidence="12">NTR domain-containing protein</fullName>
    </recommendedName>
</protein>
<evidence type="ECO:0000256" key="9">
    <source>
        <dbReference type="PIRSR" id="PIRSR601820-3"/>
    </source>
</evidence>
<dbReference type="InterPro" id="IPR008993">
    <property type="entry name" value="TIMP-like_OB-fold"/>
</dbReference>
<keyword evidence="7" id="KW-0481">Metalloenzyme inhibitor</keyword>
<feature type="disulfide bond" evidence="9">
    <location>
        <begin position="39"/>
        <end position="146"/>
    </location>
</feature>
<sequence>MQIQKKLFYSFGVIIFISAIVDFVSGCTCSRMHPQEYFCTADFVIVADIHRFSMDKSNYTRIYKVKIRKEYKASSKAREALSHGRLLSPATESMCGLNLEPGKRYLLAGRVNNGKSWISLCNWAQEWKKLTPGQKKGIRRLYYRGCDCKVEFCQRWDGRCPNFMNHCEWQTLPINGKEDCQANHAVCYRGPTGSCQWSQPKAYKSCMKRYEKVELRQAKEEQRRRSKLDFGGSKYTKKRKDRKERKRKRKSERFELTPLVEVVRNF</sequence>
<keyword evidence="11" id="KW-0812">Transmembrane</keyword>
<dbReference type="GO" id="GO:0008191">
    <property type="term" value="F:metalloendopeptidase inhibitor activity"/>
    <property type="evidence" value="ECO:0007669"/>
    <property type="project" value="InterPro"/>
</dbReference>
<feature type="region of interest" description="Disordered" evidence="10">
    <location>
        <begin position="217"/>
        <end position="250"/>
    </location>
</feature>
<organism evidence="13 14">
    <name type="scientific">Artemia franciscana</name>
    <name type="common">Brine shrimp</name>
    <name type="synonym">Artemia sanfranciscana</name>
    <dbReference type="NCBI Taxonomy" id="6661"/>
    <lineage>
        <taxon>Eukaryota</taxon>
        <taxon>Metazoa</taxon>
        <taxon>Ecdysozoa</taxon>
        <taxon>Arthropoda</taxon>
        <taxon>Crustacea</taxon>
        <taxon>Branchiopoda</taxon>
        <taxon>Anostraca</taxon>
        <taxon>Artemiidae</taxon>
        <taxon>Artemia</taxon>
    </lineage>
</organism>
<accession>A0AA88LF74</accession>
<dbReference type="AlphaFoldDB" id="A0AA88LF74"/>
<keyword evidence="5" id="KW-0646">Protease inhibitor</keyword>
<evidence type="ECO:0000256" key="7">
    <source>
        <dbReference type="ARBA" id="ARBA00023215"/>
    </source>
</evidence>
<dbReference type="Gene3D" id="2.40.50.120">
    <property type="match status" value="1"/>
</dbReference>
<dbReference type="GO" id="GO:0031012">
    <property type="term" value="C:extracellular matrix"/>
    <property type="evidence" value="ECO:0007669"/>
    <property type="project" value="TreeGrafter"/>
</dbReference>
<evidence type="ECO:0000313" key="13">
    <source>
        <dbReference type="EMBL" id="KAK2724394.1"/>
    </source>
</evidence>
<evidence type="ECO:0000256" key="4">
    <source>
        <dbReference type="ARBA" id="ARBA00022608"/>
    </source>
</evidence>